<feature type="transmembrane region" description="Helical" evidence="6">
    <location>
        <begin position="178"/>
        <end position="199"/>
    </location>
</feature>
<dbReference type="Pfam" id="PF00892">
    <property type="entry name" value="EamA"/>
    <property type="match status" value="2"/>
</dbReference>
<dbReference type="KEGG" id="ncu:F0U83_04685"/>
<evidence type="ECO:0000259" key="7">
    <source>
        <dbReference type="Pfam" id="PF00892"/>
    </source>
</evidence>
<evidence type="ECO:0000256" key="3">
    <source>
        <dbReference type="ARBA" id="ARBA00022692"/>
    </source>
</evidence>
<dbReference type="AlphaFoldDB" id="A0A5P1R8Y4"/>
<dbReference type="PANTHER" id="PTHR32322">
    <property type="entry name" value="INNER MEMBRANE TRANSPORTER"/>
    <property type="match status" value="1"/>
</dbReference>
<keyword evidence="2" id="KW-1003">Cell membrane</keyword>
<feature type="domain" description="EamA" evidence="7">
    <location>
        <begin position="150"/>
        <end position="286"/>
    </location>
</feature>
<dbReference type="InterPro" id="IPR000620">
    <property type="entry name" value="EamA_dom"/>
</dbReference>
<keyword evidence="4 6" id="KW-1133">Transmembrane helix</keyword>
<feature type="transmembrane region" description="Helical" evidence="6">
    <location>
        <begin position="124"/>
        <end position="141"/>
    </location>
</feature>
<comment type="subcellular location">
    <subcellularLocation>
        <location evidence="1">Cell membrane</location>
        <topology evidence="1">Multi-pass membrane protein</topology>
    </subcellularLocation>
</comment>
<keyword evidence="5 6" id="KW-0472">Membrane</keyword>
<evidence type="ECO:0000313" key="8">
    <source>
        <dbReference type="EMBL" id="QEQ96058.1"/>
    </source>
</evidence>
<evidence type="ECO:0000256" key="6">
    <source>
        <dbReference type="SAM" id="Phobius"/>
    </source>
</evidence>
<dbReference type="PANTHER" id="PTHR32322:SF18">
    <property type="entry name" value="S-ADENOSYLMETHIONINE_S-ADENOSYLHOMOCYSTEINE TRANSPORTER"/>
    <property type="match status" value="1"/>
</dbReference>
<proteinExistence type="predicted"/>
<dbReference type="EMBL" id="CP043869">
    <property type="protein sequence ID" value="QEQ96058.1"/>
    <property type="molecule type" value="Genomic_DNA"/>
</dbReference>
<dbReference type="SUPFAM" id="SSF103481">
    <property type="entry name" value="Multidrug resistance efflux transporter EmrE"/>
    <property type="match status" value="2"/>
</dbReference>
<feature type="transmembrane region" description="Helical" evidence="6">
    <location>
        <begin position="270"/>
        <end position="291"/>
    </location>
</feature>
<organism evidence="8 9">
    <name type="scientific">Neptunomonas concharum</name>
    <dbReference type="NCBI Taxonomy" id="1031538"/>
    <lineage>
        <taxon>Bacteria</taxon>
        <taxon>Pseudomonadati</taxon>
        <taxon>Pseudomonadota</taxon>
        <taxon>Gammaproteobacteria</taxon>
        <taxon>Oceanospirillales</taxon>
        <taxon>Oceanospirillaceae</taxon>
        <taxon>Neptunomonas</taxon>
    </lineage>
</organism>
<evidence type="ECO:0000256" key="5">
    <source>
        <dbReference type="ARBA" id="ARBA00023136"/>
    </source>
</evidence>
<dbReference type="InterPro" id="IPR050638">
    <property type="entry name" value="AA-Vitamin_Transporters"/>
</dbReference>
<dbReference type="Proteomes" id="UP000324760">
    <property type="component" value="Chromosome"/>
</dbReference>
<evidence type="ECO:0000313" key="9">
    <source>
        <dbReference type="Proteomes" id="UP000324760"/>
    </source>
</evidence>
<keyword evidence="9" id="KW-1185">Reference proteome</keyword>
<feature type="transmembrane region" description="Helical" evidence="6">
    <location>
        <begin position="244"/>
        <end position="264"/>
    </location>
</feature>
<dbReference type="RefSeq" id="WP_138988764.1">
    <property type="nucleotide sequence ID" value="NZ_CP043869.1"/>
</dbReference>
<feature type="transmembrane region" description="Helical" evidence="6">
    <location>
        <begin position="65"/>
        <end position="85"/>
    </location>
</feature>
<dbReference type="GO" id="GO:0005886">
    <property type="term" value="C:plasma membrane"/>
    <property type="evidence" value="ECO:0007669"/>
    <property type="project" value="UniProtKB-SubCell"/>
</dbReference>
<protein>
    <submittedName>
        <fullName evidence="8">DMT family transporter</fullName>
    </submittedName>
</protein>
<dbReference type="OrthoDB" id="4167046at2"/>
<gene>
    <name evidence="8" type="ORF">F0U83_04685</name>
</gene>
<evidence type="ECO:0000256" key="4">
    <source>
        <dbReference type="ARBA" id="ARBA00022989"/>
    </source>
</evidence>
<sequence length="298" mass="32924">MAYLLLTLTTLFWAGNFVLGRAMHLVLPPVTMAQMRWTLALLIILPFLLPRLIANWSLIKKHWKILLLLSVLSVASFNTLIYIGLTGTTAMNATLMQSAIPIIILLITGLLLKETVSLRQWTGVASSLMGVLILISQGDLAQLLTLEFNRGDLWVLAGVLCWASYSVILRWRPQGLDGFTFFGVTVAIGILALLPFSLWELQSAEPIEWRLSSVATVVYMAVCPSILAYLFWNRGVAELGAAKAGLFIHLMPLFGILLSSLFLGEQIHSFHITGMILIFIGIYLAVVADVMKRILKAS</sequence>
<feature type="transmembrane region" description="Helical" evidence="6">
    <location>
        <begin position="153"/>
        <end position="171"/>
    </location>
</feature>
<feature type="transmembrane region" description="Helical" evidence="6">
    <location>
        <begin position="91"/>
        <end position="112"/>
    </location>
</feature>
<dbReference type="InterPro" id="IPR037185">
    <property type="entry name" value="EmrE-like"/>
</dbReference>
<reference evidence="8 9" key="1">
    <citation type="journal article" date="2019" name="Biochem. Eng. J.">
        <title>Metabolic engineering of the marine bacteria Neptunomonas concharum for the production of acetoin and meso-2,3-butanediol from acetate.</title>
        <authorList>
            <person name="Li W."/>
            <person name="Pu N."/>
            <person name="Liu C.-X."/>
            <person name="Yuan Q.-P."/>
            <person name="Li Z.-J."/>
        </authorList>
    </citation>
    <scope>NUCLEOTIDE SEQUENCE [LARGE SCALE GENOMIC DNA]</scope>
    <source>
        <strain evidence="8 9">JCM17730</strain>
    </source>
</reference>
<name>A0A5P1R8Y4_9GAMM</name>
<feature type="transmembrane region" description="Helical" evidence="6">
    <location>
        <begin position="36"/>
        <end position="53"/>
    </location>
</feature>
<evidence type="ECO:0000256" key="1">
    <source>
        <dbReference type="ARBA" id="ARBA00004651"/>
    </source>
</evidence>
<feature type="transmembrane region" description="Helical" evidence="6">
    <location>
        <begin position="211"/>
        <end position="232"/>
    </location>
</feature>
<keyword evidence="3 6" id="KW-0812">Transmembrane</keyword>
<evidence type="ECO:0000256" key="2">
    <source>
        <dbReference type="ARBA" id="ARBA00022475"/>
    </source>
</evidence>
<feature type="domain" description="EamA" evidence="7">
    <location>
        <begin position="2"/>
        <end position="135"/>
    </location>
</feature>
<accession>A0A5P1R8Y4</accession>